<dbReference type="AlphaFoldDB" id="A0A6N7Q175"/>
<evidence type="ECO:0000313" key="1">
    <source>
        <dbReference type="EMBL" id="MRG98232.1"/>
    </source>
</evidence>
<dbReference type="RefSeq" id="WP_153825006.1">
    <property type="nucleotide sequence ID" value="NZ_WJIE01000027.1"/>
</dbReference>
<sequence length="320" mass="35900">MSVIRVWPRVAAADVLAGTSDEEMAKVEGLLSPLIEHTPDLDESVAVRIVRALTRPPLVEGAPKRWIEPYRELGLESSWRDAAWRLRVRDDEKFCEVWETAGEVLDTWWGVRNGDMIQVGDARRRDENAPAQSLYTFRLTVTVPREATVPNPGKTQAPPPPVRPLGARQGDWAAVEALASFLASRVDATFNGAARLREQPLLAPICALAATVWTAMQHPKMQTKHRAPIYKMAAFYACLDSLALGEHRETAERILRRDHPRHIHIDASSAPEDYTHPQWRSGLGMFAKDDKSGHLVLVTEHNRKQFAPLILFSLAHGEPW</sequence>
<gene>
    <name evidence="1" type="ORF">GF068_40925</name>
</gene>
<comment type="caution">
    <text evidence="1">The sequence shown here is derived from an EMBL/GenBank/DDBJ whole genome shotgun (WGS) entry which is preliminary data.</text>
</comment>
<proteinExistence type="predicted"/>
<name>A0A6N7Q175_9BACT</name>
<evidence type="ECO:0000313" key="2">
    <source>
        <dbReference type="Proteomes" id="UP000440224"/>
    </source>
</evidence>
<reference evidence="1 2" key="1">
    <citation type="submission" date="2019-10" db="EMBL/GenBank/DDBJ databases">
        <title>A soil myxobacterium in the family Polyangiaceae.</title>
        <authorList>
            <person name="Li Y."/>
            <person name="Wang J."/>
        </authorList>
    </citation>
    <scope>NUCLEOTIDE SEQUENCE [LARGE SCALE GENOMIC DNA]</scope>
    <source>
        <strain evidence="1 2">DSM 14734</strain>
    </source>
</reference>
<dbReference type="EMBL" id="WJIE01000027">
    <property type="protein sequence ID" value="MRG98232.1"/>
    <property type="molecule type" value="Genomic_DNA"/>
</dbReference>
<accession>A0A6N7Q175</accession>
<protein>
    <submittedName>
        <fullName evidence="1">Uncharacterized protein</fullName>
    </submittedName>
</protein>
<dbReference type="Proteomes" id="UP000440224">
    <property type="component" value="Unassembled WGS sequence"/>
</dbReference>
<keyword evidence="2" id="KW-1185">Reference proteome</keyword>
<dbReference type="OrthoDB" id="9818180at2"/>
<organism evidence="1 2">
    <name type="scientific">Polyangium spumosum</name>
    <dbReference type="NCBI Taxonomy" id="889282"/>
    <lineage>
        <taxon>Bacteria</taxon>
        <taxon>Pseudomonadati</taxon>
        <taxon>Myxococcota</taxon>
        <taxon>Polyangia</taxon>
        <taxon>Polyangiales</taxon>
        <taxon>Polyangiaceae</taxon>
        <taxon>Polyangium</taxon>
    </lineage>
</organism>